<proteinExistence type="predicted"/>
<keyword evidence="1" id="KW-0479">Metal-binding</keyword>
<dbReference type="InterPro" id="IPR035896">
    <property type="entry name" value="AN1-like_Znf"/>
</dbReference>
<reference evidence="6 7" key="2">
    <citation type="submission" date="2016-08" db="EMBL/GenBank/DDBJ databases">
        <title>Pervasive Adenine N6-methylation of Active Genes in Fungi.</title>
        <authorList>
            <consortium name="DOE Joint Genome Institute"/>
            <person name="Mondo S.J."/>
            <person name="Dannebaum R.O."/>
            <person name="Kuo R.C."/>
            <person name="Labutti K."/>
            <person name="Haridas S."/>
            <person name="Kuo A."/>
            <person name="Salamov A."/>
            <person name="Ahrendt S.R."/>
            <person name="Lipzen A."/>
            <person name="Sullivan W."/>
            <person name="Andreopoulos W.B."/>
            <person name="Clum A."/>
            <person name="Lindquist E."/>
            <person name="Daum C."/>
            <person name="Ramamoorthy G.K."/>
            <person name="Gryganskyi A."/>
            <person name="Culley D."/>
            <person name="Magnuson J.K."/>
            <person name="James T.Y."/>
            <person name="O'Malley M.A."/>
            <person name="Stajich J.E."/>
            <person name="Spatafora J.W."/>
            <person name="Visel A."/>
            <person name="Grigoriev I.V."/>
        </authorList>
    </citation>
    <scope>NUCLEOTIDE SEQUENCE [LARGE SCALE GENOMIC DNA]</scope>
    <source>
        <strain evidence="6 7">S4</strain>
    </source>
</reference>
<keyword evidence="2 4" id="KW-0863">Zinc-finger</keyword>
<feature type="domain" description="AN1-type" evidence="5">
    <location>
        <begin position="16"/>
        <end position="63"/>
    </location>
</feature>
<evidence type="ECO:0000313" key="7">
    <source>
        <dbReference type="Proteomes" id="UP000193944"/>
    </source>
</evidence>
<protein>
    <recommendedName>
        <fullName evidence="5">AN1-type domain-containing protein</fullName>
    </recommendedName>
</protein>
<comment type="caution">
    <text evidence="6">The sequence shown here is derived from an EMBL/GenBank/DDBJ whole genome shotgun (WGS) entry which is preliminary data.</text>
</comment>
<organism evidence="6 7">
    <name type="scientific">Anaeromyces robustus</name>
    <dbReference type="NCBI Taxonomy" id="1754192"/>
    <lineage>
        <taxon>Eukaryota</taxon>
        <taxon>Fungi</taxon>
        <taxon>Fungi incertae sedis</taxon>
        <taxon>Chytridiomycota</taxon>
        <taxon>Chytridiomycota incertae sedis</taxon>
        <taxon>Neocallimastigomycetes</taxon>
        <taxon>Neocallimastigales</taxon>
        <taxon>Neocallimastigaceae</taxon>
        <taxon>Anaeromyces</taxon>
    </lineage>
</organism>
<dbReference type="PANTHER" id="PTHR46728">
    <property type="entry name" value="AN1-TYPE ZINC FINGER PROTEIN 4"/>
    <property type="match status" value="1"/>
</dbReference>
<dbReference type="InterPro" id="IPR000058">
    <property type="entry name" value="Znf_AN1"/>
</dbReference>
<dbReference type="STRING" id="1754192.A0A1Y1WU55"/>
<dbReference type="EMBL" id="MCFG01000270">
    <property type="protein sequence ID" value="ORX76972.1"/>
    <property type="molecule type" value="Genomic_DNA"/>
</dbReference>
<dbReference type="AlphaFoldDB" id="A0A1Y1WU55"/>
<name>A0A1Y1WU55_9FUNG</name>
<evidence type="ECO:0000313" key="6">
    <source>
        <dbReference type="EMBL" id="ORX76972.1"/>
    </source>
</evidence>
<dbReference type="Pfam" id="PF01428">
    <property type="entry name" value="zf-AN1"/>
    <property type="match status" value="1"/>
</dbReference>
<evidence type="ECO:0000256" key="1">
    <source>
        <dbReference type="ARBA" id="ARBA00022723"/>
    </source>
</evidence>
<dbReference type="Proteomes" id="UP000193944">
    <property type="component" value="Unassembled WGS sequence"/>
</dbReference>
<feature type="non-terminal residue" evidence="6">
    <location>
        <position position="1"/>
    </location>
</feature>
<dbReference type="OrthoDB" id="428577at2759"/>
<evidence type="ECO:0000259" key="5">
    <source>
        <dbReference type="PROSITE" id="PS51039"/>
    </source>
</evidence>
<gene>
    <name evidence="6" type="ORF">BCR32DRAFT_193624</name>
</gene>
<accession>A0A1Y1WU55</accession>
<dbReference type="PROSITE" id="PS51039">
    <property type="entry name" value="ZF_AN1"/>
    <property type="match status" value="1"/>
</dbReference>
<evidence type="ECO:0000256" key="4">
    <source>
        <dbReference type="PROSITE-ProRule" id="PRU00449"/>
    </source>
</evidence>
<reference evidence="6 7" key="1">
    <citation type="submission" date="2016-08" db="EMBL/GenBank/DDBJ databases">
        <title>A Parts List for Fungal Cellulosomes Revealed by Comparative Genomics.</title>
        <authorList>
            <consortium name="DOE Joint Genome Institute"/>
            <person name="Haitjema C.H."/>
            <person name="Gilmore S.P."/>
            <person name="Henske J.K."/>
            <person name="Solomon K.V."/>
            <person name="De Groot R."/>
            <person name="Kuo A."/>
            <person name="Mondo S.J."/>
            <person name="Salamov A.A."/>
            <person name="Labutti K."/>
            <person name="Zhao Z."/>
            <person name="Chiniquy J."/>
            <person name="Barry K."/>
            <person name="Brewer H.M."/>
            <person name="Purvine S.O."/>
            <person name="Wright A.T."/>
            <person name="Boxma B."/>
            <person name="Van Alen T."/>
            <person name="Hackstein J.H."/>
            <person name="Baker S.E."/>
            <person name="Grigoriev I.V."/>
            <person name="O'Malley M.A."/>
        </authorList>
    </citation>
    <scope>NUCLEOTIDE SEQUENCE [LARGE SCALE GENOMIC DNA]</scope>
    <source>
        <strain evidence="6 7">S4</strain>
    </source>
</reference>
<dbReference type="SMART" id="SM00154">
    <property type="entry name" value="ZnF_AN1"/>
    <property type="match status" value="1"/>
</dbReference>
<evidence type="ECO:0000256" key="2">
    <source>
        <dbReference type="ARBA" id="ARBA00022771"/>
    </source>
</evidence>
<keyword evidence="3" id="KW-0862">Zinc</keyword>
<sequence length="79" mass="9309">ETDTTNNKILNEESKKDKKNVCEFCNKKLRITATYKCKCNKIFCAAHRYSECHNCTYDYKQQGKKDLEKNNPLVVKDKI</sequence>
<dbReference type="SUPFAM" id="SSF118310">
    <property type="entry name" value="AN1-like Zinc finger"/>
    <property type="match status" value="1"/>
</dbReference>
<feature type="non-terminal residue" evidence="6">
    <location>
        <position position="79"/>
    </location>
</feature>
<dbReference type="InterPro" id="IPR053061">
    <property type="entry name" value="AN1-type_zinc_finger"/>
</dbReference>
<dbReference type="Gene3D" id="4.10.1110.10">
    <property type="entry name" value="AN1-like Zinc finger"/>
    <property type="match status" value="1"/>
</dbReference>
<dbReference type="GO" id="GO:0008270">
    <property type="term" value="F:zinc ion binding"/>
    <property type="evidence" value="ECO:0007669"/>
    <property type="project" value="UniProtKB-KW"/>
</dbReference>
<dbReference type="PANTHER" id="PTHR46728:SF1">
    <property type="entry name" value="AN1-TYPE ZINC FINGER PROTEIN 4"/>
    <property type="match status" value="1"/>
</dbReference>
<keyword evidence="7" id="KW-1185">Reference proteome</keyword>
<evidence type="ECO:0000256" key="3">
    <source>
        <dbReference type="ARBA" id="ARBA00022833"/>
    </source>
</evidence>